<sequence length="153" mass="16600">MDKLIPTPSALQKHGYRLGPLTTTLSTAPKTTAIVALKLHKTASDMLSLGAIDVQTGKVLLDEIYDAEIPGTCCVDLNRCVEQARRDIYKYVNADTILVVYGGQDELKLLEIVHGRIIDLKVLGVGCVEILGRDKLVDQARAMGDIVNGLLQS</sequence>
<dbReference type="GeneID" id="38110468"/>
<organism evidence="1 2">
    <name type="scientific">Aspergillus mulundensis</name>
    <dbReference type="NCBI Taxonomy" id="1810919"/>
    <lineage>
        <taxon>Eukaryota</taxon>
        <taxon>Fungi</taxon>
        <taxon>Dikarya</taxon>
        <taxon>Ascomycota</taxon>
        <taxon>Pezizomycotina</taxon>
        <taxon>Eurotiomycetes</taxon>
        <taxon>Eurotiomycetidae</taxon>
        <taxon>Eurotiales</taxon>
        <taxon>Aspergillaceae</taxon>
        <taxon>Aspergillus</taxon>
        <taxon>Aspergillus subgen. Nidulantes</taxon>
    </lineage>
</organism>
<gene>
    <name evidence="1" type="ORF">DSM5745_00098</name>
</gene>
<dbReference type="AlphaFoldDB" id="A0A3D8T2I7"/>
<dbReference type="EMBL" id="PVWQ01000001">
    <property type="protein sequence ID" value="RDW92776.1"/>
    <property type="molecule type" value="Genomic_DNA"/>
</dbReference>
<evidence type="ECO:0000313" key="2">
    <source>
        <dbReference type="Proteomes" id="UP000256690"/>
    </source>
</evidence>
<dbReference type="RefSeq" id="XP_026607959.1">
    <property type="nucleotide sequence ID" value="XM_026742114.1"/>
</dbReference>
<reference evidence="1 2" key="1">
    <citation type="journal article" date="2018" name="IMA Fungus">
        <title>IMA Genome-F 9: Draft genome sequence of Annulohypoxylon stygium, Aspergillus mulundensis, Berkeleyomyces basicola (syn. Thielaviopsis basicola), Ceratocystis smalleyi, two Cercospora beticola strains, Coleophoma cylindrospora, Fusarium fracticaudum, Phialophora cf. hyalina, and Morchella septimelata.</title>
        <authorList>
            <person name="Wingfield B.D."/>
            <person name="Bills G.F."/>
            <person name="Dong Y."/>
            <person name="Huang W."/>
            <person name="Nel W.J."/>
            <person name="Swalarsk-Parry B.S."/>
            <person name="Vaghefi N."/>
            <person name="Wilken P.M."/>
            <person name="An Z."/>
            <person name="de Beer Z.W."/>
            <person name="De Vos L."/>
            <person name="Chen L."/>
            <person name="Duong T.A."/>
            <person name="Gao Y."/>
            <person name="Hammerbacher A."/>
            <person name="Kikkert J.R."/>
            <person name="Li Y."/>
            <person name="Li H."/>
            <person name="Li K."/>
            <person name="Li Q."/>
            <person name="Liu X."/>
            <person name="Ma X."/>
            <person name="Naidoo K."/>
            <person name="Pethybridge S.J."/>
            <person name="Sun J."/>
            <person name="Steenkamp E.T."/>
            <person name="van der Nest M.A."/>
            <person name="van Wyk S."/>
            <person name="Wingfield M.J."/>
            <person name="Xiong C."/>
            <person name="Yue Q."/>
            <person name="Zhang X."/>
        </authorList>
    </citation>
    <scope>NUCLEOTIDE SEQUENCE [LARGE SCALE GENOMIC DNA]</scope>
    <source>
        <strain evidence="1 2">DSM 5745</strain>
    </source>
</reference>
<evidence type="ECO:0000313" key="1">
    <source>
        <dbReference type="EMBL" id="RDW92776.1"/>
    </source>
</evidence>
<protein>
    <submittedName>
        <fullName evidence="1">Uncharacterized protein</fullName>
    </submittedName>
</protein>
<keyword evidence="2" id="KW-1185">Reference proteome</keyword>
<proteinExistence type="predicted"/>
<name>A0A3D8T2I7_9EURO</name>
<dbReference type="OrthoDB" id="16516at2759"/>
<dbReference type="Proteomes" id="UP000256690">
    <property type="component" value="Unassembled WGS sequence"/>
</dbReference>
<accession>A0A3D8T2I7</accession>
<comment type="caution">
    <text evidence="1">The sequence shown here is derived from an EMBL/GenBank/DDBJ whole genome shotgun (WGS) entry which is preliminary data.</text>
</comment>